<dbReference type="AlphaFoldDB" id="F4RRC2"/>
<protein>
    <submittedName>
        <fullName evidence="2">Uncharacterized protein</fullName>
    </submittedName>
</protein>
<dbReference type="KEGG" id="mlr:MELLADRAFT_88329"/>
<dbReference type="OrthoDB" id="2515167at2759"/>
<evidence type="ECO:0000313" key="3">
    <source>
        <dbReference type="Proteomes" id="UP000001072"/>
    </source>
</evidence>
<feature type="compositionally biased region" description="Polar residues" evidence="1">
    <location>
        <begin position="457"/>
        <end position="469"/>
    </location>
</feature>
<accession>F4RRC2</accession>
<evidence type="ECO:0000313" key="2">
    <source>
        <dbReference type="EMBL" id="EGG05058.1"/>
    </source>
</evidence>
<gene>
    <name evidence="2" type="ORF">MELLADRAFT_88329</name>
</gene>
<feature type="region of interest" description="Disordered" evidence="1">
    <location>
        <begin position="13"/>
        <end position="97"/>
    </location>
</feature>
<evidence type="ECO:0000256" key="1">
    <source>
        <dbReference type="SAM" id="MobiDB-lite"/>
    </source>
</evidence>
<dbReference type="HOGENOM" id="CLU_036106_1_0_1"/>
<feature type="compositionally biased region" description="Polar residues" evidence="1">
    <location>
        <begin position="482"/>
        <end position="497"/>
    </location>
</feature>
<dbReference type="EMBL" id="GL883115">
    <property type="protein sequence ID" value="EGG05058.1"/>
    <property type="molecule type" value="Genomic_DNA"/>
</dbReference>
<dbReference type="GeneID" id="18934842"/>
<reference evidence="3" key="1">
    <citation type="journal article" date="2011" name="Proc. Natl. Acad. Sci. U.S.A.">
        <title>Obligate biotrophy features unraveled by the genomic analysis of rust fungi.</title>
        <authorList>
            <person name="Duplessis S."/>
            <person name="Cuomo C.A."/>
            <person name="Lin Y.-C."/>
            <person name="Aerts A."/>
            <person name="Tisserant E."/>
            <person name="Veneault-Fourrey C."/>
            <person name="Joly D.L."/>
            <person name="Hacquard S."/>
            <person name="Amselem J."/>
            <person name="Cantarel B.L."/>
            <person name="Chiu R."/>
            <person name="Coutinho P.M."/>
            <person name="Feau N."/>
            <person name="Field M."/>
            <person name="Frey P."/>
            <person name="Gelhaye E."/>
            <person name="Goldberg J."/>
            <person name="Grabherr M.G."/>
            <person name="Kodira C.D."/>
            <person name="Kohler A."/>
            <person name="Kuees U."/>
            <person name="Lindquist E.A."/>
            <person name="Lucas S.M."/>
            <person name="Mago R."/>
            <person name="Mauceli E."/>
            <person name="Morin E."/>
            <person name="Murat C."/>
            <person name="Pangilinan J.L."/>
            <person name="Park R."/>
            <person name="Pearson M."/>
            <person name="Quesneville H."/>
            <person name="Rouhier N."/>
            <person name="Sakthikumar S."/>
            <person name="Salamov A.A."/>
            <person name="Schmutz J."/>
            <person name="Selles B."/>
            <person name="Shapiro H."/>
            <person name="Tanguay P."/>
            <person name="Tuskan G.A."/>
            <person name="Henrissat B."/>
            <person name="Van de Peer Y."/>
            <person name="Rouze P."/>
            <person name="Ellis J.G."/>
            <person name="Dodds P.N."/>
            <person name="Schein J.E."/>
            <person name="Zhong S."/>
            <person name="Hamelin R.C."/>
            <person name="Grigoriev I.V."/>
            <person name="Szabo L.J."/>
            <person name="Martin F."/>
        </authorList>
    </citation>
    <scope>NUCLEOTIDE SEQUENCE [LARGE SCALE GENOMIC DNA]</scope>
    <source>
        <strain evidence="3">98AG31 / pathotype 3-4-7</strain>
    </source>
</reference>
<dbReference type="RefSeq" id="XP_007411811.1">
    <property type="nucleotide sequence ID" value="XM_007411749.1"/>
</dbReference>
<dbReference type="Proteomes" id="UP000001072">
    <property type="component" value="Unassembled WGS sequence"/>
</dbReference>
<feature type="region of interest" description="Disordered" evidence="1">
    <location>
        <begin position="158"/>
        <end position="182"/>
    </location>
</feature>
<keyword evidence="3" id="KW-1185">Reference proteome</keyword>
<organism evidence="3">
    <name type="scientific">Melampsora larici-populina (strain 98AG31 / pathotype 3-4-7)</name>
    <name type="common">Poplar leaf rust fungus</name>
    <dbReference type="NCBI Taxonomy" id="747676"/>
    <lineage>
        <taxon>Eukaryota</taxon>
        <taxon>Fungi</taxon>
        <taxon>Dikarya</taxon>
        <taxon>Basidiomycota</taxon>
        <taxon>Pucciniomycotina</taxon>
        <taxon>Pucciniomycetes</taxon>
        <taxon>Pucciniales</taxon>
        <taxon>Melampsoraceae</taxon>
        <taxon>Melampsora</taxon>
    </lineage>
</organism>
<proteinExistence type="predicted"/>
<feature type="compositionally biased region" description="Basic and acidic residues" evidence="1">
    <location>
        <begin position="513"/>
        <end position="553"/>
    </location>
</feature>
<name>F4RRC2_MELLP</name>
<sequence length="553" mass="62809">MALRNQIDRAANNLQRRLTRAEAAATGTQLEERLVTPRRNGGRRQEQQEGIRREEQGSDEEECSHVPRLNQPIPEEDEEWGGIGEVDGDEQREDETDQMDIDQIEKRIIKGTDADIWGGSFAIPSYSEARREALVELIQDAYDRDDDAGARRLTKRLNKEDGVEEPGNPYVMDEESSKSSDDEANVRSFLVTKVPPEAPSVTFVCETQRQGPADRDQPAIIKTTATSALKETVDWFQGCSSQEESDKAKALMTAKKGSLTLSNSDMIHNGRVFRSGPAKMGDAITPLSPHLTLKLKGLKSFIPLPVFDEEFLIRDQMAWSLLPPKSEDKADKEKRLYGGEGPKEELTMDFEAWSDCMELMCVHLRDQDWGPVADQFESHMVIVKQLRKDFGWMVALRYCRLVRQGVMRETIDSSMGNWAELQDHLLAQAKTKAESYNERYYRTNPYPENGPKANICPYTNQTKTSQPVASTSSTTFNTSYTPNHHTSVNRHATGSSYRGNGGGKRNRGAQPWNRDRDRDVRGPRWGDEKRKERSKSPERRHEKKGNDGRWKRS</sequence>
<feature type="compositionally biased region" description="Acidic residues" evidence="1">
    <location>
        <begin position="74"/>
        <end position="97"/>
    </location>
</feature>
<dbReference type="VEuPathDB" id="FungiDB:MELLADRAFT_88329"/>
<feature type="compositionally biased region" description="Low complexity" evidence="1">
    <location>
        <begin position="470"/>
        <end position="481"/>
    </location>
</feature>
<dbReference type="InParanoid" id="F4RRC2"/>
<feature type="compositionally biased region" description="Basic and acidic residues" evidence="1">
    <location>
        <begin position="43"/>
        <end position="56"/>
    </location>
</feature>
<feature type="region of interest" description="Disordered" evidence="1">
    <location>
        <begin position="456"/>
        <end position="553"/>
    </location>
</feature>